<reference evidence="3" key="1">
    <citation type="journal article" date="2019" name="Environ. Microbiol.">
        <title>Fungal ecological strategies reflected in gene transcription - a case study of two litter decomposers.</title>
        <authorList>
            <person name="Barbi F."/>
            <person name="Kohler A."/>
            <person name="Barry K."/>
            <person name="Baskaran P."/>
            <person name="Daum C."/>
            <person name="Fauchery L."/>
            <person name="Ihrmark K."/>
            <person name="Kuo A."/>
            <person name="LaButti K."/>
            <person name="Lipzen A."/>
            <person name="Morin E."/>
            <person name="Grigoriev I.V."/>
            <person name="Henrissat B."/>
            <person name="Lindahl B."/>
            <person name="Martin F."/>
        </authorList>
    </citation>
    <scope>NUCLEOTIDE SEQUENCE</scope>
    <source>
        <strain evidence="3">JB14</strain>
    </source>
</reference>
<evidence type="ECO:0000256" key="1">
    <source>
        <dbReference type="ARBA" id="ARBA00005615"/>
    </source>
</evidence>
<gene>
    <name evidence="3" type="ORF">BT96DRAFT_958294</name>
</gene>
<evidence type="ECO:0000313" key="3">
    <source>
        <dbReference type="EMBL" id="KAE9396136.1"/>
    </source>
</evidence>
<organism evidence="3 4">
    <name type="scientific">Gymnopus androsaceus JB14</name>
    <dbReference type="NCBI Taxonomy" id="1447944"/>
    <lineage>
        <taxon>Eukaryota</taxon>
        <taxon>Fungi</taxon>
        <taxon>Dikarya</taxon>
        <taxon>Basidiomycota</taxon>
        <taxon>Agaricomycotina</taxon>
        <taxon>Agaricomycetes</taxon>
        <taxon>Agaricomycetidae</taxon>
        <taxon>Agaricales</taxon>
        <taxon>Marasmiineae</taxon>
        <taxon>Omphalotaceae</taxon>
        <taxon>Gymnopus</taxon>
    </lineage>
</organism>
<dbReference type="Gene3D" id="1.50.10.10">
    <property type="match status" value="1"/>
</dbReference>
<dbReference type="InterPro" id="IPR001661">
    <property type="entry name" value="Glyco_hydro_37"/>
</dbReference>
<keyword evidence="2 3" id="KW-0378">Hydrolase</keyword>
<sequence length="573" mass="62562">MGNQTICYGSARIDPANNVGTKDPKTFVDKPTSKSSANVEADFQNINTSNTTEGDIVQTSLVLPDFPSDSDPNFLQNVTDPLLKAWSQTVNGFWSQLIRKFNSSALCPIGSSGTCTLIPLNHTFVFQVRVSNANRFFWDSFWIIEGLIQSELCDNINSTLPNFMDELETLGFIPNGGRIHYLNRSQPPLFIQMLSRYINATNDLSILERALPLAEKELAWWQNNRTLSVVSPFTNRTYSIAHYAANNTAPRPESYLTCYQMAHAPRLNLSTSQLTDLYAELASGAETGTFLASPAPGNDDLTTLVNHIILADLYGSSNTTAANAHPTQAASIREGILDLFGMRPSLRTNSRNGVFSSATFYPIWSGIIPDEILCNGTNAFKAFSAGNMVMKRYNGSWPITFFETTLQWYGSNAWPPHQYIIIEALRALPLNESQLSGQPVRPGVNASASGVSADFNELNGTVVNGGNATDGEGWGSALQRMMANRHVTSVLCSWKAIGGSIPGVSPRLSDEDLNVTQSINNTGNMFEKLNTMDVDSSGSGVYDFLPQAGFGWTASNYGNVLVAPDCSNVIKHH</sequence>
<protein>
    <recommendedName>
        <fullName evidence="2">Trehalase</fullName>
        <ecNumber evidence="2">3.2.1.28</ecNumber>
    </recommendedName>
    <alternativeName>
        <fullName evidence="2">Alpha-trehalose glucohydrolase</fullName>
    </alternativeName>
</protein>
<dbReference type="Proteomes" id="UP000799118">
    <property type="component" value="Unassembled WGS sequence"/>
</dbReference>
<dbReference type="PANTHER" id="PTHR23403">
    <property type="entry name" value="TREHALASE"/>
    <property type="match status" value="1"/>
</dbReference>
<keyword evidence="2" id="KW-0326">Glycosidase</keyword>
<evidence type="ECO:0000313" key="4">
    <source>
        <dbReference type="Proteomes" id="UP000799118"/>
    </source>
</evidence>
<dbReference type="InterPro" id="IPR008928">
    <property type="entry name" value="6-hairpin_glycosidase_sf"/>
</dbReference>
<dbReference type="OrthoDB" id="3542292at2759"/>
<accession>A0A6A4HEA0</accession>
<dbReference type="GO" id="GO:0004555">
    <property type="term" value="F:alpha,alpha-trehalase activity"/>
    <property type="evidence" value="ECO:0007669"/>
    <property type="project" value="UniProtKB-EC"/>
</dbReference>
<dbReference type="InterPro" id="IPR012341">
    <property type="entry name" value="6hp_glycosidase-like_sf"/>
</dbReference>
<dbReference type="AlphaFoldDB" id="A0A6A4HEA0"/>
<dbReference type="SUPFAM" id="SSF48208">
    <property type="entry name" value="Six-hairpin glycosidases"/>
    <property type="match status" value="1"/>
</dbReference>
<dbReference type="EMBL" id="ML769519">
    <property type="protein sequence ID" value="KAE9396136.1"/>
    <property type="molecule type" value="Genomic_DNA"/>
</dbReference>
<dbReference type="PANTHER" id="PTHR23403:SF1">
    <property type="entry name" value="TREHALASE"/>
    <property type="match status" value="1"/>
</dbReference>
<dbReference type="PRINTS" id="PR00744">
    <property type="entry name" value="GLHYDRLASE37"/>
</dbReference>
<proteinExistence type="inferred from homology"/>
<dbReference type="EC" id="3.2.1.28" evidence="2"/>
<evidence type="ECO:0000256" key="2">
    <source>
        <dbReference type="RuleBase" id="RU361180"/>
    </source>
</evidence>
<dbReference type="GO" id="GO:0005993">
    <property type="term" value="P:trehalose catabolic process"/>
    <property type="evidence" value="ECO:0007669"/>
    <property type="project" value="TreeGrafter"/>
</dbReference>
<keyword evidence="4" id="KW-1185">Reference proteome</keyword>
<comment type="similarity">
    <text evidence="1 2">Belongs to the glycosyl hydrolase 37 family.</text>
</comment>
<name>A0A6A4HEA0_9AGAR</name>
<comment type="catalytic activity">
    <reaction evidence="2">
        <text>alpha,alpha-trehalose + H2O = alpha-D-glucose + beta-D-glucose</text>
        <dbReference type="Rhea" id="RHEA:32675"/>
        <dbReference type="ChEBI" id="CHEBI:15377"/>
        <dbReference type="ChEBI" id="CHEBI:15903"/>
        <dbReference type="ChEBI" id="CHEBI:16551"/>
        <dbReference type="ChEBI" id="CHEBI:17925"/>
        <dbReference type="EC" id="3.2.1.28"/>
    </reaction>
</comment>
<dbReference type="Pfam" id="PF01204">
    <property type="entry name" value="Trehalase"/>
    <property type="match status" value="2"/>
</dbReference>